<dbReference type="Proteomes" id="UP000309747">
    <property type="component" value="Unassembled WGS sequence"/>
</dbReference>
<name>A0A4U0RDK5_9RHOB</name>
<reference evidence="1 2" key="1">
    <citation type="submission" date="2019-04" db="EMBL/GenBank/DDBJ databases">
        <authorList>
            <person name="Li J."/>
        </authorList>
    </citation>
    <scope>NUCLEOTIDE SEQUENCE [LARGE SCALE GENOMIC DNA]</scope>
    <source>
        <strain evidence="1 2">KCTC 42687</strain>
    </source>
</reference>
<dbReference type="AlphaFoldDB" id="A0A4U0RDK5"/>
<comment type="caution">
    <text evidence="1">The sequence shown here is derived from an EMBL/GenBank/DDBJ whole genome shotgun (WGS) entry which is preliminary data.</text>
</comment>
<gene>
    <name evidence="1" type="ORF">FA743_03635</name>
</gene>
<dbReference type="OrthoDB" id="9806511at2"/>
<proteinExistence type="predicted"/>
<protein>
    <submittedName>
        <fullName evidence="1">DUF2218 domain-containing protein</fullName>
    </submittedName>
</protein>
<accession>A0A4U0RDK5</accession>
<dbReference type="InterPro" id="IPR014543">
    <property type="entry name" value="UCP028291"/>
</dbReference>
<evidence type="ECO:0000313" key="1">
    <source>
        <dbReference type="EMBL" id="TJZ93325.1"/>
    </source>
</evidence>
<sequence>MRRMADPFEGVMACGCRLGFTQGRVNAPPTGGQDIRVFLSEYCPDLLTVCIGHSKGSPNPLRRTCPVMRMTADFPTSRGPALMGTMAKHFGHKIPVAVDDRQAVLGFPMGDAQIDLRDGALRLALQASDAEALERLRDVVERHLLRFAHREDPGALTWQPA</sequence>
<dbReference type="Pfam" id="PF09981">
    <property type="entry name" value="DUF2218"/>
    <property type="match status" value="1"/>
</dbReference>
<evidence type="ECO:0000313" key="2">
    <source>
        <dbReference type="Proteomes" id="UP000309747"/>
    </source>
</evidence>
<organism evidence="1 2">
    <name type="scientific">Paracoccus gahaiensis</name>
    <dbReference type="NCBI Taxonomy" id="1706839"/>
    <lineage>
        <taxon>Bacteria</taxon>
        <taxon>Pseudomonadati</taxon>
        <taxon>Pseudomonadota</taxon>
        <taxon>Alphaproteobacteria</taxon>
        <taxon>Rhodobacterales</taxon>
        <taxon>Paracoccaceae</taxon>
        <taxon>Paracoccus</taxon>
    </lineage>
</organism>
<dbReference type="Gene3D" id="3.30.310.50">
    <property type="entry name" value="Alpha-D-phosphohexomutase, C-terminal domain"/>
    <property type="match status" value="1"/>
</dbReference>
<dbReference type="EMBL" id="SUNI01000002">
    <property type="protein sequence ID" value="TJZ93325.1"/>
    <property type="molecule type" value="Genomic_DNA"/>
</dbReference>
<keyword evidence="2" id="KW-1185">Reference proteome</keyword>